<dbReference type="InterPro" id="IPR000157">
    <property type="entry name" value="TIR_dom"/>
</dbReference>
<evidence type="ECO:0000313" key="4">
    <source>
        <dbReference type="Proteomes" id="UP000588068"/>
    </source>
</evidence>
<evidence type="ECO:0000313" key="3">
    <source>
        <dbReference type="EMBL" id="MBB6091331.1"/>
    </source>
</evidence>
<organism evidence="3 4">
    <name type="scientific">Povalibacter uvarum</name>
    <dbReference type="NCBI Taxonomy" id="732238"/>
    <lineage>
        <taxon>Bacteria</taxon>
        <taxon>Pseudomonadati</taxon>
        <taxon>Pseudomonadota</taxon>
        <taxon>Gammaproteobacteria</taxon>
        <taxon>Steroidobacterales</taxon>
        <taxon>Steroidobacteraceae</taxon>
        <taxon>Povalibacter</taxon>
    </lineage>
</organism>
<reference evidence="3 4" key="1">
    <citation type="submission" date="2020-08" db="EMBL/GenBank/DDBJ databases">
        <title>Genomic Encyclopedia of Type Strains, Phase IV (KMG-IV): sequencing the most valuable type-strain genomes for metagenomic binning, comparative biology and taxonomic classification.</title>
        <authorList>
            <person name="Goeker M."/>
        </authorList>
    </citation>
    <scope>NUCLEOTIDE SEQUENCE [LARGE SCALE GENOMIC DNA]</scope>
    <source>
        <strain evidence="3 4">DSM 26723</strain>
    </source>
</reference>
<evidence type="ECO:0000259" key="2">
    <source>
        <dbReference type="Pfam" id="PF13676"/>
    </source>
</evidence>
<feature type="domain" description="TIR" evidence="2">
    <location>
        <begin position="10"/>
        <end position="107"/>
    </location>
</feature>
<dbReference type="EMBL" id="JACHHZ010000001">
    <property type="protein sequence ID" value="MBB6091331.1"/>
    <property type="molecule type" value="Genomic_DNA"/>
</dbReference>
<dbReference type="Pfam" id="PF13676">
    <property type="entry name" value="TIR_2"/>
    <property type="match status" value="1"/>
</dbReference>
<dbReference type="Gene3D" id="3.40.50.10140">
    <property type="entry name" value="Toll/interleukin-1 receptor homology (TIR) domain"/>
    <property type="match status" value="1"/>
</dbReference>
<protein>
    <recommendedName>
        <fullName evidence="2">TIR domain-containing protein</fullName>
    </recommendedName>
</protein>
<dbReference type="AlphaFoldDB" id="A0A841HE02"/>
<name>A0A841HE02_9GAMM</name>
<dbReference type="Proteomes" id="UP000588068">
    <property type="component" value="Unassembled WGS sequence"/>
</dbReference>
<keyword evidence="1" id="KW-0812">Transmembrane</keyword>
<sequence>MRTEQSLGQVFISVKSEEYAAAENLEKALNDAGYTAWWAAKITNGTDWHGNIDAALQSCDCVVVLWSRKSAESIWVRHEASQAIARGIYVPVLLETVDLKDPYSRIQATVVSGLLGDASAPGIRNVVHRVQALVPSRSRRLLERAWDVRWVLASTAFAALTITFLFRLIANAEQQIGAMKEFRKASEEQSRSQMTQLGEVSSTLSANNQTVGQVIEQVRDILSSELDFAYALGIDQRNAGYLRIENLGSGVATVADVSITHDGRDLSSPESKLLLEMQELGIVHFKLKVGQKIPPGRGVALFGIPARHVSNGERCISDKARKDFFERLRISVAYLSPYSQERQTLVWNYKNTNTVRCAR</sequence>
<keyword evidence="4" id="KW-1185">Reference proteome</keyword>
<dbReference type="SUPFAM" id="SSF52200">
    <property type="entry name" value="Toll/Interleukin receptor TIR domain"/>
    <property type="match status" value="1"/>
</dbReference>
<dbReference type="GO" id="GO:0007165">
    <property type="term" value="P:signal transduction"/>
    <property type="evidence" value="ECO:0007669"/>
    <property type="project" value="InterPro"/>
</dbReference>
<dbReference type="InterPro" id="IPR035897">
    <property type="entry name" value="Toll_tir_struct_dom_sf"/>
</dbReference>
<comment type="caution">
    <text evidence="3">The sequence shown here is derived from an EMBL/GenBank/DDBJ whole genome shotgun (WGS) entry which is preliminary data.</text>
</comment>
<evidence type="ECO:0000256" key="1">
    <source>
        <dbReference type="SAM" id="Phobius"/>
    </source>
</evidence>
<proteinExistence type="predicted"/>
<gene>
    <name evidence="3" type="ORF">HNQ60_000177</name>
</gene>
<keyword evidence="1" id="KW-1133">Transmembrane helix</keyword>
<accession>A0A841HE02</accession>
<dbReference type="RefSeq" id="WP_184329135.1">
    <property type="nucleotide sequence ID" value="NZ_JACHHZ010000001.1"/>
</dbReference>
<feature type="transmembrane region" description="Helical" evidence="1">
    <location>
        <begin position="148"/>
        <end position="170"/>
    </location>
</feature>
<keyword evidence="1" id="KW-0472">Membrane</keyword>